<proteinExistence type="predicted"/>
<keyword evidence="2" id="KW-1185">Reference proteome</keyword>
<reference evidence="2" key="1">
    <citation type="journal article" date="2019" name="Int. J. Syst. Evol. Microbiol.">
        <title>The Global Catalogue of Microorganisms (GCM) 10K type strain sequencing project: providing services to taxonomists for standard genome sequencing and annotation.</title>
        <authorList>
            <consortium name="The Broad Institute Genomics Platform"/>
            <consortium name="The Broad Institute Genome Sequencing Center for Infectious Disease"/>
            <person name="Wu L."/>
            <person name="Ma J."/>
        </authorList>
    </citation>
    <scope>NUCLEOTIDE SEQUENCE [LARGE SCALE GENOMIC DNA]</scope>
    <source>
        <strain evidence="2">CCUG 55854</strain>
    </source>
</reference>
<sequence length="253" mass="29125">MHHRIFHYTNARSLALILKSRKFRFTRLDQFDDVYEAQSVGKFDFGQLLFASSWTTNEEEDLPQWSMYGDAMRGVRISLPQHPFKWHRYQPLPGDIAVETEIPMPMDQAIGETYKVRPFYERSHFFQEVEYVDDVEAIWQSRVILTGANSFVAEDPCALARFKGKAWSFQKEHRFVLMAQGRSSKHSEAAVPPPPPFMHIDVPIVDEALSNIQITLGPLRAPADRLIVEALAHKFAPSAEIKESKLLDAIRPR</sequence>
<evidence type="ECO:0000313" key="1">
    <source>
        <dbReference type="EMBL" id="MFD1042897.1"/>
    </source>
</evidence>
<dbReference type="Proteomes" id="UP001597033">
    <property type="component" value="Unassembled WGS sequence"/>
</dbReference>
<protein>
    <recommendedName>
        <fullName evidence="3">DUF2971 domain-containing protein</fullName>
    </recommendedName>
</protein>
<evidence type="ECO:0008006" key="3">
    <source>
        <dbReference type="Google" id="ProtNLM"/>
    </source>
</evidence>
<organism evidence="1 2">
    <name type="scientific">Pseudoxanthomonas kaohsiungensis</name>
    <dbReference type="NCBI Taxonomy" id="283923"/>
    <lineage>
        <taxon>Bacteria</taxon>
        <taxon>Pseudomonadati</taxon>
        <taxon>Pseudomonadota</taxon>
        <taxon>Gammaproteobacteria</taxon>
        <taxon>Lysobacterales</taxon>
        <taxon>Lysobacteraceae</taxon>
        <taxon>Pseudoxanthomonas</taxon>
    </lineage>
</organism>
<evidence type="ECO:0000313" key="2">
    <source>
        <dbReference type="Proteomes" id="UP001597033"/>
    </source>
</evidence>
<gene>
    <name evidence="1" type="ORF">ACFQ2N_11145</name>
</gene>
<accession>A0ABW3LY42</accession>
<name>A0ABW3LY42_9GAMM</name>
<dbReference type="RefSeq" id="WP_162375281.1">
    <property type="nucleotide sequence ID" value="NZ_JBHTKN010000007.1"/>
</dbReference>
<comment type="caution">
    <text evidence="1">The sequence shown here is derived from an EMBL/GenBank/DDBJ whole genome shotgun (WGS) entry which is preliminary data.</text>
</comment>
<dbReference type="EMBL" id="JBHTKN010000007">
    <property type="protein sequence ID" value="MFD1042897.1"/>
    <property type="molecule type" value="Genomic_DNA"/>
</dbReference>